<proteinExistence type="predicted"/>
<evidence type="ECO:0000256" key="5">
    <source>
        <dbReference type="ARBA" id="ARBA00023242"/>
    </source>
</evidence>
<keyword evidence="3 6" id="KW-0808">Transferase</keyword>
<gene>
    <name evidence="10" type="ORF">V1264_004096</name>
</gene>
<reference evidence="10 11" key="1">
    <citation type="submission" date="2024-02" db="EMBL/GenBank/DDBJ databases">
        <title>Chromosome-scale genome assembly of the rough periwinkle Littorina saxatilis.</title>
        <authorList>
            <person name="De Jode A."/>
            <person name="Faria R."/>
            <person name="Formenti G."/>
            <person name="Sims Y."/>
            <person name="Smith T.P."/>
            <person name="Tracey A."/>
            <person name="Wood J.M.D."/>
            <person name="Zagrodzka Z.B."/>
            <person name="Johannesson K."/>
            <person name="Butlin R.K."/>
            <person name="Leder E.H."/>
        </authorList>
    </citation>
    <scope>NUCLEOTIDE SEQUENCE [LARGE SCALE GENOMIC DNA]</scope>
    <source>
        <strain evidence="10">Snail1</strain>
        <tissue evidence="10">Muscle</tissue>
    </source>
</reference>
<evidence type="ECO:0000313" key="10">
    <source>
        <dbReference type="EMBL" id="KAK7097064.1"/>
    </source>
</evidence>
<protein>
    <recommendedName>
        <fullName evidence="6">Poly [ADP-ribose] polymerase</fullName>
        <shortName evidence="6">PARP</shortName>
        <ecNumber evidence="6">2.4.2.-</ecNumber>
    </recommendedName>
</protein>
<feature type="compositionally biased region" description="Basic and acidic residues" evidence="7">
    <location>
        <begin position="680"/>
        <end position="712"/>
    </location>
</feature>
<dbReference type="InterPro" id="IPR012677">
    <property type="entry name" value="Nucleotide-bd_a/b_plait_sf"/>
</dbReference>
<keyword evidence="11" id="KW-1185">Reference proteome</keyword>
<dbReference type="EMBL" id="JBAMIC010000013">
    <property type="protein sequence ID" value="KAK7097064.1"/>
    <property type="molecule type" value="Genomic_DNA"/>
</dbReference>
<dbReference type="GO" id="GO:0005737">
    <property type="term" value="C:cytoplasm"/>
    <property type="evidence" value="ECO:0007669"/>
    <property type="project" value="TreeGrafter"/>
</dbReference>
<sequence length="1339" mass="151172">MADDHTKKMIVKNLPDSWTYDYLQNFLEAVTPLLIAESGIQVFKTFIDTALLTLGESLTVASFQEATQALAAMSFENRTLTLEALTEATCSIMVHLTDIRVSEDHISCYFDNPRYSGCGDAAEVELCDIKREAHLAIVRFSVPEAVKGVIARGPHQLKKGAEPMMVEPWYEQFHRPLLERLICQRGPKKSPAFSPQQQQAKKPMEHMSREPLWNLKAPQKKDSPFSQSPVKMGQAKFSTPAYPAYPQPTLEMRQTKENERKELERRQLEEKLKRMAAERTEILQEKERLQHENEHLKTHSEIGYVENVPAIKFPLLKDFENRTAGCKFTLQEQKGQVMLFGSETDREKGRQEVLLRMQGIDEDSIQLSEEAVGVLNTAKGVRNLDNLAKKHHGCSVKLQDRSLLCAALENEHLEAFKEEFKNSLSHWTCTVPSGLVFLPEFQILKARLEVDYWVLLTLPGDDSEDVRVDGGTADVELAATELEKFTHQHRPDKNTFRISGAVQAKAVKEWFNKELEEVKLMITKNHGETKEETNKYGYTLTFKCRQEMYSEVMKKLDVIKNSIVYVPEDLRSTYSDSSDRALIVNGLYSMGVEMFITHLKRELRKKGHTGNCIVDINLPPKCVLPQFKLKGRRDWRRSTDKRTPRPRSLSPETPAPNPLSKMIDRIPFFKQRRRSSSSGRETKGATRDVGGPDRKRPFSARGRDQPISDQRHGASCTVNVGSTKVTVKCGDITDEKVDAAVSVVANNLNIKGTAIGSAFAKKCPSLEQALRAQNGPDGDGCRLITTLVPESDLSMSTLFHAVINEAPREEATKNVKQLVKETLQSAVQGNLKSVAFPPIGVGKKFRYEGYPVACAMMSAIEEYLSSNPNCLRAITIVVFDPKTAAKFTEKLKEKLGKERAREKRQSARAVTAESRHTHSSDSGFDSKHAHKGLKDSSTTKFEVVLCTSEDQKSKKMIGVIVEELETTFLNEETVCDLEAFQKLGVPKVDEISKLAASSNVLLSLHGKEIRLRGQGEKVAKLNAKIQREMLEHTKQKKMKGAGKREKVGLPVNTDRLPSYWRVCKGNRDMEYDKAIESWKTFGKDRANRVTPEQKTAVEQLVQATWEAGKVAQGRDAAGLQAGYALKVVKIERLENPKLWQAYSRKREELFESLEDHKGEATSVSCTPLERLEGSNGPVATTAKIDQNSPLTVDIYPQINEHYLFHGTKKDLLHKIFVQGLDFRMTQNAMFGKGVYAAESSTKSDQYTDEKDSRTSGEELKMILMRVLLGQTFVHTSREGKNYPRPPCMSCLQTHCKCKGSPRLFDSVLFEGILFREFIVYDKDVCYPEYIITYKREPLP</sequence>
<dbReference type="PANTHER" id="PTHR14453:SF67">
    <property type="entry name" value="POLY [ADP-RIBOSE] POLYMERASE"/>
    <property type="match status" value="1"/>
</dbReference>
<dbReference type="SUPFAM" id="SSF52949">
    <property type="entry name" value="Macro domain-like"/>
    <property type="match status" value="1"/>
</dbReference>
<dbReference type="GO" id="GO:0003950">
    <property type="term" value="F:NAD+ poly-ADP-ribosyltransferase activity"/>
    <property type="evidence" value="ECO:0007669"/>
    <property type="project" value="UniProtKB-UniRule"/>
</dbReference>
<dbReference type="InterPro" id="IPR002589">
    <property type="entry name" value="Macro_dom"/>
</dbReference>
<feature type="domain" description="Macro" evidence="9">
    <location>
        <begin position="712"/>
        <end position="895"/>
    </location>
</feature>
<feature type="region of interest" description="Disordered" evidence="7">
    <location>
        <begin position="238"/>
        <end position="257"/>
    </location>
</feature>
<feature type="region of interest" description="Disordered" evidence="7">
    <location>
        <begin position="633"/>
        <end position="714"/>
    </location>
</feature>
<evidence type="ECO:0000259" key="8">
    <source>
        <dbReference type="PROSITE" id="PS51059"/>
    </source>
</evidence>
<keyword evidence="4 6" id="KW-0520">NAD</keyword>
<keyword evidence="2 6" id="KW-0328">Glycosyltransferase</keyword>
<evidence type="ECO:0000256" key="6">
    <source>
        <dbReference type="RuleBase" id="RU362114"/>
    </source>
</evidence>
<dbReference type="EC" id="2.4.2.-" evidence="6"/>
<dbReference type="Pfam" id="PF23085">
    <property type="entry name" value="RRM_PARP14_3"/>
    <property type="match status" value="1"/>
</dbReference>
<comment type="caution">
    <text evidence="10">The sequence shown here is derived from an EMBL/GenBank/DDBJ whole genome shotgun (WGS) entry which is preliminary data.</text>
</comment>
<feature type="domain" description="PARP catalytic" evidence="8">
    <location>
        <begin position="1084"/>
        <end position="1339"/>
    </location>
</feature>
<comment type="subcellular location">
    <subcellularLocation>
        <location evidence="1">Nucleus</location>
    </subcellularLocation>
</comment>
<evidence type="ECO:0000313" key="11">
    <source>
        <dbReference type="Proteomes" id="UP001374579"/>
    </source>
</evidence>
<dbReference type="PROSITE" id="PS51059">
    <property type="entry name" value="PARP_CATALYTIC"/>
    <property type="match status" value="1"/>
</dbReference>
<evidence type="ECO:0000256" key="2">
    <source>
        <dbReference type="ARBA" id="ARBA00022676"/>
    </source>
</evidence>
<evidence type="ECO:0000259" key="9">
    <source>
        <dbReference type="PROSITE" id="PS51154"/>
    </source>
</evidence>
<feature type="compositionally biased region" description="Basic and acidic residues" evidence="7">
    <location>
        <begin position="895"/>
        <end position="905"/>
    </location>
</feature>
<evidence type="ECO:0000256" key="1">
    <source>
        <dbReference type="ARBA" id="ARBA00004123"/>
    </source>
</evidence>
<dbReference type="InterPro" id="IPR012317">
    <property type="entry name" value="Poly(ADP-ribose)pol_cat_dom"/>
</dbReference>
<dbReference type="PANTHER" id="PTHR14453">
    <property type="entry name" value="PARP/ZINC FINGER CCCH TYPE DOMAIN CONTAINING PROTEIN"/>
    <property type="match status" value="1"/>
</dbReference>
<dbReference type="PROSITE" id="PS51154">
    <property type="entry name" value="MACRO"/>
    <property type="match status" value="1"/>
</dbReference>
<dbReference type="GO" id="GO:0005634">
    <property type="term" value="C:nucleus"/>
    <property type="evidence" value="ECO:0007669"/>
    <property type="project" value="UniProtKB-SubCell"/>
</dbReference>
<dbReference type="InterPro" id="IPR052056">
    <property type="entry name" value="Mono-ARTD/PARP"/>
</dbReference>
<dbReference type="Proteomes" id="UP001374579">
    <property type="component" value="Unassembled WGS sequence"/>
</dbReference>
<organism evidence="10 11">
    <name type="scientific">Littorina saxatilis</name>
    <dbReference type="NCBI Taxonomy" id="31220"/>
    <lineage>
        <taxon>Eukaryota</taxon>
        <taxon>Metazoa</taxon>
        <taxon>Spiralia</taxon>
        <taxon>Lophotrochozoa</taxon>
        <taxon>Mollusca</taxon>
        <taxon>Gastropoda</taxon>
        <taxon>Caenogastropoda</taxon>
        <taxon>Littorinimorpha</taxon>
        <taxon>Littorinoidea</taxon>
        <taxon>Littorinidae</taxon>
        <taxon>Littorina</taxon>
    </lineage>
</organism>
<evidence type="ECO:0000256" key="4">
    <source>
        <dbReference type="ARBA" id="ARBA00023027"/>
    </source>
</evidence>
<feature type="compositionally biased region" description="Basic and acidic residues" evidence="7">
    <location>
        <begin position="913"/>
        <end position="927"/>
    </location>
</feature>
<name>A0AAN9B1Q0_9CAEN</name>
<dbReference type="SUPFAM" id="SSF56399">
    <property type="entry name" value="ADP-ribosylation"/>
    <property type="match status" value="1"/>
</dbReference>
<dbReference type="Gene3D" id="3.40.220.10">
    <property type="entry name" value="Leucine Aminopeptidase, subunit E, domain 1"/>
    <property type="match status" value="1"/>
</dbReference>
<dbReference type="Gene3D" id="3.90.228.10">
    <property type="match status" value="1"/>
</dbReference>
<dbReference type="GO" id="GO:0003714">
    <property type="term" value="F:transcription corepressor activity"/>
    <property type="evidence" value="ECO:0007669"/>
    <property type="project" value="TreeGrafter"/>
</dbReference>
<accession>A0AAN9B1Q0</accession>
<evidence type="ECO:0000256" key="7">
    <source>
        <dbReference type="SAM" id="MobiDB-lite"/>
    </source>
</evidence>
<dbReference type="GO" id="GO:0010629">
    <property type="term" value="P:negative regulation of gene expression"/>
    <property type="evidence" value="ECO:0007669"/>
    <property type="project" value="TreeGrafter"/>
</dbReference>
<dbReference type="InterPro" id="IPR043472">
    <property type="entry name" value="Macro_dom-like"/>
</dbReference>
<dbReference type="Pfam" id="PF00644">
    <property type="entry name" value="PARP"/>
    <property type="match status" value="1"/>
</dbReference>
<dbReference type="Gene3D" id="3.30.70.330">
    <property type="match status" value="1"/>
</dbReference>
<feature type="region of interest" description="Disordered" evidence="7">
    <location>
        <begin position="187"/>
        <end position="207"/>
    </location>
</feature>
<evidence type="ECO:0000256" key="3">
    <source>
        <dbReference type="ARBA" id="ARBA00022679"/>
    </source>
</evidence>
<keyword evidence="5" id="KW-0539">Nucleus</keyword>
<feature type="region of interest" description="Disordered" evidence="7">
    <location>
        <begin position="895"/>
        <end position="932"/>
    </location>
</feature>